<evidence type="ECO:0000256" key="4">
    <source>
        <dbReference type="ARBA" id="ARBA00023136"/>
    </source>
</evidence>
<evidence type="ECO:0000313" key="8">
    <source>
        <dbReference type="Proteomes" id="UP000295129"/>
    </source>
</evidence>
<dbReference type="GO" id="GO:0016020">
    <property type="term" value="C:membrane"/>
    <property type="evidence" value="ECO:0007669"/>
    <property type="project" value="UniProtKB-SubCell"/>
</dbReference>
<proteinExistence type="predicted"/>
<reference evidence="7 8" key="1">
    <citation type="submission" date="2019-03" db="EMBL/GenBank/DDBJ databases">
        <title>Genomic Encyclopedia of Type Strains, Phase IV (KMG-IV): sequencing the most valuable type-strain genomes for metagenomic binning, comparative biology and taxonomic classification.</title>
        <authorList>
            <person name="Goeker M."/>
        </authorList>
    </citation>
    <scope>NUCLEOTIDE SEQUENCE [LARGE SCALE GENOMIC DNA]</scope>
    <source>
        <strain evidence="7 8">DSM 12121</strain>
    </source>
</reference>
<dbReference type="RefSeq" id="WP_133589917.1">
    <property type="nucleotide sequence ID" value="NZ_SNVV01000005.1"/>
</dbReference>
<dbReference type="Proteomes" id="UP000295129">
    <property type="component" value="Unassembled WGS sequence"/>
</dbReference>
<sequence length="482" mass="50441">MSRIAPTSTTAQAAATPGLSMAGLTVLLAGQLLPQIDFTIVNVALDAIARSLNADATGLELIIAAYGVAFAVCLAMGGRLGDKLGRRRVFEWGVVLFFVSSLLCGLAQAVWQLLAARALQGVAAALIVPQILATIHVTLQGHAHSRALGYYGAIGGLSFIVGQVLGGFLISADVAGLGWRSVFLINLPLCLGVLACSRRWVPETRREGCAAIDWPGTLLLATLIVCLLLALTLGPGLRWSWPCLALLAAVLPLLAALWRVEQEQARRGGHPLLPPELLRLPSVGFGLLVAVLFFSGWSGFMFAVALTLQSGAGLSPFESGNAFIALGASYFVSSLLSARVSARLGQVRTLIVGCLIQMSGLLALMLTFELVWPQPGVFNLMPATCLIGFGQAFIVGSFFRIGLSDVPQQQAGAGAAMLSTVQQAAFGLGAALIGAVFAQVLHGGGDYRQAVLAALGSELVLMLMLVSSALVFRGRRSRRCLA</sequence>
<name>A0A4R6E631_9RHOO</name>
<dbReference type="GO" id="GO:0022857">
    <property type="term" value="F:transmembrane transporter activity"/>
    <property type="evidence" value="ECO:0007669"/>
    <property type="project" value="InterPro"/>
</dbReference>
<dbReference type="InterPro" id="IPR036259">
    <property type="entry name" value="MFS_trans_sf"/>
</dbReference>
<feature type="transmembrane region" description="Helical" evidence="5">
    <location>
        <begin position="208"/>
        <end position="233"/>
    </location>
</feature>
<feature type="transmembrane region" description="Helical" evidence="5">
    <location>
        <begin position="320"/>
        <end position="338"/>
    </location>
</feature>
<feature type="transmembrane region" description="Helical" evidence="5">
    <location>
        <begin position="350"/>
        <end position="368"/>
    </location>
</feature>
<dbReference type="CDD" id="cd17321">
    <property type="entry name" value="MFS_MMR_MDR_like"/>
    <property type="match status" value="1"/>
</dbReference>
<dbReference type="Gene3D" id="1.20.1720.10">
    <property type="entry name" value="Multidrug resistance protein D"/>
    <property type="match status" value="1"/>
</dbReference>
<dbReference type="InterPro" id="IPR011701">
    <property type="entry name" value="MFS"/>
</dbReference>
<feature type="transmembrane region" description="Helical" evidence="5">
    <location>
        <begin position="380"/>
        <end position="403"/>
    </location>
</feature>
<dbReference type="PANTHER" id="PTHR42718:SF39">
    <property type="entry name" value="ACTINORHODIN TRANSPORTER-RELATED"/>
    <property type="match status" value="1"/>
</dbReference>
<feature type="transmembrane region" description="Helical" evidence="5">
    <location>
        <begin position="239"/>
        <end position="260"/>
    </location>
</feature>
<feature type="transmembrane region" description="Helical" evidence="5">
    <location>
        <begin position="117"/>
        <end position="139"/>
    </location>
</feature>
<evidence type="ECO:0000256" key="1">
    <source>
        <dbReference type="ARBA" id="ARBA00004141"/>
    </source>
</evidence>
<dbReference type="PANTHER" id="PTHR42718">
    <property type="entry name" value="MAJOR FACILITATOR SUPERFAMILY MULTIDRUG TRANSPORTER MFSC"/>
    <property type="match status" value="1"/>
</dbReference>
<evidence type="ECO:0000313" key="7">
    <source>
        <dbReference type="EMBL" id="TDN53365.1"/>
    </source>
</evidence>
<feature type="transmembrane region" description="Helical" evidence="5">
    <location>
        <begin position="177"/>
        <end position="196"/>
    </location>
</feature>
<dbReference type="EMBL" id="SNVV01000005">
    <property type="protein sequence ID" value="TDN53365.1"/>
    <property type="molecule type" value="Genomic_DNA"/>
</dbReference>
<dbReference type="AlphaFoldDB" id="A0A4R6E631"/>
<keyword evidence="2 5" id="KW-0812">Transmembrane</keyword>
<feature type="transmembrane region" description="Helical" evidence="5">
    <location>
        <begin position="280"/>
        <end position="308"/>
    </location>
</feature>
<feature type="domain" description="Major facilitator superfamily (MFS) profile" evidence="6">
    <location>
        <begin position="23"/>
        <end position="475"/>
    </location>
</feature>
<protein>
    <submittedName>
        <fullName evidence="7">MFS transporter</fullName>
    </submittedName>
</protein>
<feature type="transmembrane region" description="Helical" evidence="5">
    <location>
        <begin position="450"/>
        <end position="472"/>
    </location>
</feature>
<feature type="transmembrane region" description="Helical" evidence="5">
    <location>
        <begin position="415"/>
        <end position="438"/>
    </location>
</feature>
<evidence type="ECO:0000256" key="5">
    <source>
        <dbReference type="SAM" id="Phobius"/>
    </source>
</evidence>
<accession>A0A4R6E631</accession>
<dbReference type="SUPFAM" id="SSF103473">
    <property type="entry name" value="MFS general substrate transporter"/>
    <property type="match status" value="1"/>
</dbReference>
<keyword evidence="8" id="KW-1185">Reference proteome</keyword>
<feature type="transmembrane region" description="Helical" evidence="5">
    <location>
        <begin position="89"/>
        <end position="111"/>
    </location>
</feature>
<evidence type="ECO:0000256" key="3">
    <source>
        <dbReference type="ARBA" id="ARBA00022989"/>
    </source>
</evidence>
<feature type="transmembrane region" description="Helical" evidence="5">
    <location>
        <begin position="151"/>
        <end position="171"/>
    </location>
</feature>
<dbReference type="PROSITE" id="PS50850">
    <property type="entry name" value="MFS"/>
    <property type="match status" value="1"/>
</dbReference>
<evidence type="ECO:0000256" key="2">
    <source>
        <dbReference type="ARBA" id="ARBA00022692"/>
    </source>
</evidence>
<dbReference type="InterPro" id="IPR020846">
    <property type="entry name" value="MFS_dom"/>
</dbReference>
<dbReference type="Pfam" id="PF07690">
    <property type="entry name" value="MFS_1"/>
    <property type="match status" value="1"/>
</dbReference>
<dbReference type="Gene3D" id="1.20.1250.20">
    <property type="entry name" value="MFS general substrate transporter like domains"/>
    <property type="match status" value="1"/>
</dbReference>
<comment type="caution">
    <text evidence="7">The sequence shown here is derived from an EMBL/GenBank/DDBJ whole genome shotgun (WGS) entry which is preliminary data.</text>
</comment>
<organism evidence="7 8">
    <name type="scientific">Azoarcus indigens</name>
    <dbReference type="NCBI Taxonomy" id="29545"/>
    <lineage>
        <taxon>Bacteria</taxon>
        <taxon>Pseudomonadati</taxon>
        <taxon>Pseudomonadota</taxon>
        <taxon>Betaproteobacteria</taxon>
        <taxon>Rhodocyclales</taxon>
        <taxon>Zoogloeaceae</taxon>
        <taxon>Azoarcus</taxon>
    </lineage>
</organism>
<keyword evidence="4 5" id="KW-0472">Membrane</keyword>
<feature type="transmembrane region" description="Helical" evidence="5">
    <location>
        <begin position="59"/>
        <end position="77"/>
    </location>
</feature>
<dbReference type="OrthoDB" id="9807274at2"/>
<keyword evidence="3 5" id="KW-1133">Transmembrane helix</keyword>
<comment type="subcellular location">
    <subcellularLocation>
        <location evidence="1">Membrane</location>
        <topology evidence="1">Multi-pass membrane protein</topology>
    </subcellularLocation>
</comment>
<gene>
    <name evidence="7" type="ORF">C7389_10538</name>
</gene>
<evidence type="ECO:0000259" key="6">
    <source>
        <dbReference type="PROSITE" id="PS50850"/>
    </source>
</evidence>